<feature type="compositionally biased region" description="Polar residues" evidence="1">
    <location>
        <begin position="317"/>
        <end position="326"/>
    </location>
</feature>
<dbReference type="EMBL" id="LR881467">
    <property type="protein sequence ID" value="CAD5318646.1"/>
    <property type="molecule type" value="Genomic_DNA"/>
</dbReference>
<dbReference type="InterPro" id="IPR037476">
    <property type="entry name" value="PCH1"/>
</dbReference>
<dbReference type="PANTHER" id="PTHR36062">
    <property type="entry name" value="OS01G0687300 PROTEIN"/>
    <property type="match status" value="1"/>
</dbReference>
<evidence type="ECO:0000256" key="1">
    <source>
        <dbReference type="SAM" id="MobiDB-lite"/>
    </source>
</evidence>
<reference evidence="3 4" key="1">
    <citation type="submission" date="2020-09" db="EMBL/GenBank/DDBJ databases">
        <authorList>
            <person name="Ashkenazy H."/>
        </authorList>
    </citation>
    <scope>NUCLEOTIDE SEQUENCE [LARGE SCALE GENOMIC DNA]</scope>
    <source>
        <strain evidence="4">cv. Cdm-0</strain>
    </source>
</reference>
<feature type="compositionally biased region" description="Basic and acidic residues" evidence="1">
    <location>
        <begin position="265"/>
        <end position="275"/>
    </location>
</feature>
<dbReference type="AlphaFoldDB" id="A0A7G2ECT7"/>
<protein>
    <submittedName>
        <fullName evidence="3">(thale cress) hypothetical protein</fullName>
    </submittedName>
</protein>
<dbReference type="GO" id="GO:0010099">
    <property type="term" value="P:regulation of photomorphogenesis"/>
    <property type="evidence" value="ECO:0007669"/>
    <property type="project" value="InterPro"/>
</dbReference>
<dbReference type="Pfam" id="PF03478">
    <property type="entry name" value="Beta-prop_KIB1-4"/>
    <property type="match status" value="1"/>
</dbReference>
<feature type="compositionally biased region" description="Low complexity" evidence="1">
    <location>
        <begin position="230"/>
        <end position="247"/>
    </location>
</feature>
<sequence>MSEHVMVLGKGNKGISKNSSVNPYESAWLGRWTQSGSEVKFHDGETNCSKQLIRPKDENHGVEVLPFPMFKVSQKRETTTTTTTKPSFHEDVGSSSRAMVNRMAWMYPQGENFSSSNRLDFPIQEKTTQNLLELIRPVRIYATVDSVNLPEEDSHQLLKGSTVSMKLKGKIFGGYLDLFPNQDHCRNKGGVRLQSLESSKDTEEDRPRKNESSAETNTLEMDRLQTIHLSGSISSSSTKGKGIKGYSAIPRTEIPDMNEEPPLVPDRENSVDGHQGETSNSATQSMNVEHFLSRDCKRVRLEPEVEASSRWVKRLKTSPSDSSETKSMMKMKEASLGEKENNNLFLEILKSGINNLQPRNQEPVVSQSNDLRQGGDDITLLHPWIQRWCKKKTTSTDQPTGQEASFEPESHKEFEKKQYPSIAAMALMGKALSGLNPYGLRKTNSLMVWNARDLRTFFFCFPPPDLAGLEDGGGTLSFFGAWNQSEKPHTKSIVLFRSVCSSWRSVVPPLDHSRCLGIKTHDISFNGGFSFNGRPTDEYCTLKKIPIYLVKFWTPFGDDYLLAEMRERNDGEPKLLLSPLSSNGIKYGMGINKVLFNSLTSPIIPFGQYYEITYIEKRPSEYRFGFPYKLEWVEITERVEFLKLDSEDSRDFAVLFAGRMCNLVMYRSRNMSWTQVVEHPEKYAYQDLVAFKGKFYAVDSSGRGRVFVVELSFEVTEIPSVGGSQQSSKESLVQSGEELLLVQRFTPVGRRYDEYIYTWFRVFRLDEERGKRKWVQVNDLNDRVIFLGAQTNLCCSVHKLPGAKENCIVFIESNDCFIIDNDSVLLFDLKTRRTSTAFNECKGYMGVFGANLESLLSCGLVTIRDPTKSFDFCYDYKY</sequence>
<feature type="region of interest" description="Disordered" evidence="1">
    <location>
        <begin position="316"/>
        <end position="335"/>
    </location>
</feature>
<name>A0A7G2ECT7_ARATH</name>
<feature type="region of interest" description="Disordered" evidence="1">
    <location>
        <begin position="393"/>
        <end position="412"/>
    </location>
</feature>
<feature type="compositionally biased region" description="Basic and acidic residues" evidence="1">
    <location>
        <begin position="198"/>
        <end position="212"/>
    </location>
</feature>
<accession>A0A7G2ECT7</accession>
<dbReference type="Proteomes" id="UP000516314">
    <property type="component" value="Chromosome 2"/>
</dbReference>
<gene>
    <name evidence="3" type="ORF">AT9943_LOCUS6866</name>
</gene>
<organism evidence="3 4">
    <name type="scientific">Arabidopsis thaliana</name>
    <name type="common">Mouse-ear cress</name>
    <dbReference type="NCBI Taxonomy" id="3702"/>
    <lineage>
        <taxon>Eukaryota</taxon>
        <taxon>Viridiplantae</taxon>
        <taxon>Streptophyta</taxon>
        <taxon>Embryophyta</taxon>
        <taxon>Tracheophyta</taxon>
        <taxon>Spermatophyta</taxon>
        <taxon>Magnoliopsida</taxon>
        <taxon>eudicotyledons</taxon>
        <taxon>Gunneridae</taxon>
        <taxon>Pentapetalae</taxon>
        <taxon>rosids</taxon>
        <taxon>malvids</taxon>
        <taxon>Brassicales</taxon>
        <taxon>Brassicaceae</taxon>
        <taxon>Camelineae</taxon>
        <taxon>Arabidopsis</taxon>
    </lineage>
</organism>
<feature type="region of interest" description="Disordered" evidence="1">
    <location>
        <begin position="191"/>
        <end position="283"/>
    </location>
</feature>
<feature type="region of interest" description="Disordered" evidence="1">
    <location>
        <begin position="74"/>
        <end position="93"/>
    </location>
</feature>
<evidence type="ECO:0000313" key="3">
    <source>
        <dbReference type="EMBL" id="CAD5318646.1"/>
    </source>
</evidence>
<proteinExistence type="predicted"/>
<evidence type="ECO:0000259" key="2">
    <source>
        <dbReference type="Pfam" id="PF03478"/>
    </source>
</evidence>
<dbReference type="PANTHER" id="PTHR36062:SF7">
    <property type="entry name" value="BNAA07G03600D PROTEIN"/>
    <property type="match status" value="1"/>
</dbReference>
<feature type="domain" description="KIB1-4 beta-propeller" evidence="2">
    <location>
        <begin position="644"/>
        <end position="820"/>
    </location>
</feature>
<evidence type="ECO:0000313" key="4">
    <source>
        <dbReference type="Proteomes" id="UP000516314"/>
    </source>
</evidence>
<dbReference type="InterPro" id="IPR005174">
    <property type="entry name" value="KIB1-4_b-propeller"/>
</dbReference>